<dbReference type="Gene3D" id="1.25.10.10">
    <property type="entry name" value="Leucine-rich Repeat Variant"/>
    <property type="match status" value="1"/>
</dbReference>
<dbReference type="PROSITE" id="PS50077">
    <property type="entry name" value="HEAT_REPEAT"/>
    <property type="match status" value="1"/>
</dbReference>
<evidence type="ECO:0000313" key="2">
    <source>
        <dbReference type="Proteomes" id="UP000319576"/>
    </source>
</evidence>
<name>A0A517Y211_9BACT</name>
<evidence type="ECO:0000313" key="1">
    <source>
        <dbReference type="EMBL" id="QDU23774.1"/>
    </source>
</evidence>
<dbReference type="SUPFAM" id="SSF48371">
    <property type="entry name" value="ARM repeat"/>
    <property type="match status" value="1"/>
</dbReference>
<dbReference type="InterPro" id="IPR021133">
    <property type="entry name" value="HEAT_type_2"/>
</dbReference>
<dbReference type="KEGG" id="uli:ETAA1_57810"/>
<accession>A0A517Y211</accession>
<dbReference type="InterPro" id="IPR011989">
    <property type="entry name" value="ARM-like"/>
</dbReference>
<keyword evidence="2" id="KW-1185">Reference proteome</keyword>
<protein>
    <recommendedName>
        <fullName evidence="3">HEAT repeat domain-containing protein</fullName>
    </recommendedName>
</protein>
<evidence type="ECO:0008006" key="3">
    <source>
        <dbReference type="Google" id="ProtNLM"/>
    </source>
</evidence>
<proteinExistence type="predicted"/>
<reference evidence="1 2" key="1">
    <citation type="submission" date="2019-02" db="EMBL/GenBank/DDBJ databases">
        <title>Deep-cultivation of Planctomycetes and their phenomic and genomic characterization uncovers novel biology.</title>
        <authorList>
            <person name="Wiegand S."/>
            <person name="Jogler M."/>
            <person name="Boedeker C."/>
            <person name="Pinto D."/>
            <person name="Vollmers J."/>
            <person name="Rivas-Marin E."/>
            <person name="Kohn T."/>
            <person name="Peeters S.H."/>
            <person name="Heuer A."/>
            <person name="Rast P."/>
            <person name="Oberbeckmann S."/>
            <person name="Bunk B."/>
            <person name="Jeske O."/>
            <person name="Meyerdierks A."/>
            <person name="Storesund J.E."/>
            <person name="Kallscheuer N."/>
            <person name="Luecker S."/>
            <person name="Lage O.M."/>
            <person name="Pohl T."/>
            <person name="Merkel B.J."/>
            <person name="Hornburger P."/>
            <person name="Mueller R.-W."/>
            <person name="Bruemmer F."/>
            <person name="Labrenz M."/>
            <person name="Spormann A.M."/>
            <person name="Op den Camp H."/>
            <person name="Overmann J."/>
            <person name="Amann R."/>
            <person name="Jetten M.S.M."/>
            <person name="Mascher T."/>
            <person name="Medema M.H."/>
            <person name="Devos D.P."/>
            <person name="Kaster A.-K."/>
            <person name="Ovreas L."/>
            <person name="Rohde M."/>
            <person name="Galperin M.Y."/>
            <person name="Jogler C."/>
        </authorList>
    </citation>
    <scope>NUCLEOTIDE SEQUENCE [LARGE SCALE GENOMIC DNA]</scope>
    <source>
        <strain evidence="1 2">ETA_A1</strain>
    </source>
</reference>
<dbReference type="EMBL" id="CP036273">
    <property type="protein sequence ID" value="QDU23774.1"/>
    <property type="molecule type" value="Genomic_DNA"/>
</dbReference>
<dbReference type="InterPro" id="IPR016024">
    <property type="entry name" value="ARM-type_fold"/>
</dbReference>
<dbReference type="RefSeq" id="WP_145243997.1">
    <property type="nucleotide sequence ID" value="NZ_CP036273.1"/>
</dbReference>
<sequence>MGFFDFFRKRSKPIEPPSPPLDVEQFVRNCYGGTLYTEYRKQTDPSVRAALGAKVAEQARETPNWRCEGAWLALNEVDQDALCEVVRSLLDSPDEPIRRRAKDALHKLTCVDTRSPLTAEICDVLQARIAPETDSLLRHWMVAFLRDTPDRLVALLRDPTYPADAKRFILAEGCIPGRLLLPLVDDEYVGPDVTAHILLPQNPQNDRYTELRPELLKRVLASPRLLPAALGAACERLRSDGRNYLGRDEVHAALMLAGLRHTDPEIRARTLAAFPDEELSDYAPDLYAVVAQALSDPDESVRAAAAAVLDRNMAAVERELATKHYRRAVDHLGRMNSPRAEALLGAHEKLRQRVADEVCVKGSPDDREIARRLSSLSSPVECGIVGEWLWKNGGHERMVRVCNSYGGNVRILEEYWDGIGTFQG</sequence>
<dbReference type="AlphaFoldDB" id="A0A517Y211"/>
<dbReference type="Proteomes" id="UP000319576">
    <property type="component" value="Chromosome"/>
</dbReference>
<organism evidence="1 2">
    <name type="scientific">Urbifossiella limnaea</name>
    <dbReference type="NCBI Taxonomy" id="2528023"/>
    <lineage>
        <taxon>Bacteria</taxon>
        <taxon>Pseudomonadati</taxon>
        <taxon>Planctomycetota</taxon>
        <taxon>Planctomycetia</taxon>
        <taxon>Gemmatales</taxon>
        <taxon>Gemmataceae</taxon>
        <taxon>Urbifossiella</taxon>
    </lineage>
</organism>
<gene>
    <name evidence="1" type="ORF">ETAA1_57810</name>
</gene>